<dbReference type="InterPro" id="IPR006140">
    <property type="entry name" value="D-isomer_DH_NAD-bd"/>
</dbReference>
<dbReference type="PROSITE" id="PS00671">
    <property type="entry name" value="D_2_HYDROXYACID_DH_3"/>
    <property type="match status" value="1"/>
</dbReference>
<feature type="region of interest" description="Disordered" evidence="5">
    <location>
        <begin position="329"/>
        <end position="348"/>
    </location>
</feature>
<sequence length="348" mass="38850">MKVIVFSTREFEKKYLISANTTSLELVMVTESLSLNTVHLAKGAGVVCIFTGDDASAPVLVKLKEYNIKYIAVRATGFDHVDLKKAAALGITVANVPDYSPFSIAEHAIGLMLALIRKLTLAYQQTQRYNFKIDNLLGSTLHHKTVGIVGTGKIGSAVTQILSGFDCNLIGYDKIRNEQLISKYQLHYADLKTLCKNSDIITLHLPLNERTEYLINKEMIDFMRQGVMIINTARGGIVNTQDIIEGIEKGKIGYYGADVYEHEKDVFFYDHSEKKVNDPLLKKLLSYSNVLITPHQAFATKEALNNIAVTIFKNINCWALQQKGPHELHPDLGTENDNIEQESLNLST</sequence>
<dbReference type="HOGENOM" id="CLU_019796_1_1_10"/>
<dbReference type="Pfam" id="PF02826">
    <property type="entry name" value="2-Hacid_dh_C"/>
    <property type="match status" value="1"/>
</dbReference>
<feature type="domain" description="D-isomer specific 2-hydroxyacid dehydrogenase NAD-binding" evidence="7">
    <location>
        <begin position="109"/>
        <end position="297"/>
    </location>
</feature>
<comment type="similarity">
    <text evidence="1 4">Belongs to the D-isomer specific 2-hydroxyacid dehydrogenase family.</text>
</comment>
<dbReference type="EMBL" id="CP003349">
    <property type="protein sequence ID" value="AFD06553.1"/>
    <property type="molecule type" value="Genomic_DNA"/>
</dbReference>
<dbReference type="AlphaFoldDB" id="H8KQD7"/>
<dbReference type="Proteomes" id="UP000007590">
    <property type="component" value="Chromosome"/>
</dbReference>
<organism evidence="8 9">
    <name type="scientific">Solitalea canadensis (strain ATCC 29591 / DSM 3403 / JCM 21819 / LMG 8368 / NBRC 15130 / NCIMB 12057 / USAM 9D)</name>
    <name type="common">Flexibacter canadensis</name>
    <dbReference type="NCBI Taxonomy" id="929556"/>
    <lineage>
        <taxon>Bacteria</taxon>
        <taxon>Pseudomonadati</taxon>
        <taxon>Bacteroidota</taxon>
        <taxon>Sphingobacteriia</taxon>
        <taxon>Sphingobacteriales</taxon>
        <taxon>Sphingobacteriaceae</taxon>
        <taxon>Solitalea</taxon>
    </lineage>
</organism>
<evidence type="ECO:0000259" key="6">
    <source>
        <dbReference type="Pfam" id="PF00389"/>
    </source>
</evidence>
<dbReference type="OrthoDB" id="1522997at2"/>
<dbReference type="Gene3D" id="3.40.50.720">
    <property type="entry name" value="NAD(P)-binding Rossmann-like Domain"/>
    <property type="match status" value="2"/>
</dbReference>
<evidence type="ECO:0000313" key="9">
    <source>
        <dbReference type="Proteomes" id="UP000007590"/>
    </source>
</evidence>
<dbReference type="SUPFAM" id="SSF52283">
    <property type="entry name" value="Formate/glycerate dehydrogenase catalytic domain-like"/>
    <property type="match status" value="1"/>
</dbReference>
<feature type="domain" description="D-isomer specific 2-hydroxyacid dehydrogenase catalytic" evidence="6">
    <location>
        <begin position="19"/>
        <end position="320"/>
    </location>
</feature>
<evidence type="ECO:0000256" key="1">
    <source>
        <dbReference type="ARBA" id="ARBA00005854"/>
    </source>
</evidence>
<evidence type="ECO:0000256" key="2">
    <source>
        <dbReference type="ARBA" id="ARBA00023002"/>
    </source>
</evidence>
<evidence type="ECO:0000256" key="3">
    <source>
        <dbReference type="ARBA" id="ARBA00023027"/>
    </source>
</evidence>
<dbReference type="KEGG" id="scn:Solca_1474"/>
<dbReference type="InterPro" id="IPR006139">
    <property type="entry name" value="D-isomer_2_OHA_DH_cat_dom"/>
</dbReference>
<dbReference type="PROSITE" id="PS00670">
    <property type="entry name" value="D_2_HYDROXYACID_DH_2"/>
    <property type="match status" value="1"/>
</dbReference>
<dbReference type="InterPro" id="IPR058205">
    <property type="entry name" value="D-LDH-like"/>
</dbReference>
<dbReference type="Pfam" id="PF00389">
    <property type="entry name" value="2-Hacid_dh"/>
    <property type="match status" value="1"/>
</dbReference>
<dbReference type="InterPro" id="IPR036291">
    <property type="entry name" value="NAD(P)-bd_dom_sf"/>
</dbReference>
<dbReference type="GO" id="GO:0051287">
    <property type="term" value="F:NAD binding"/>
    <property type="evidence" value="ECO:0007669"/>
    <property type="project" value="InterPro"/>
</dbReference>
<dbReference type="InterPro" id="IPR029752">
    <property type="entry name" value="D-isomer_DH_CS1"/>
</dbReference>
<proteinExistence type="inferred from homology"/>
<keyword evidence="2 4" id="KW-0560">Oxidoreductase</keyword>
<evidence type="ECO:0000256" key="4">
    <source>
        <dbReference type="RuleBase" id="RU003719"/>
    </source>
</evidence>
<dbReference type="CDD" id="cd12183">
    <property type="entry name" value="LDH_like_2"/>
    <property type="match status" value="1"/>
</dbReference>
<dbReference type="STRING" id="929556.Solca_1474"/>
<dbReference type="InterPro" id="IPR029753">
    <property type="entry name" value="D-isomer_DH_CS"/>
</dbReference>
<dbReference type="GO" id="GO:0008720">
    <property type="term" value="F:D-lactate dehydrogenase (NAD+) activity"/>
    <property type="evidence" value="ECO:0007669"/>
    <property type="project" value="TreeGrafter"/>
</dbReference>
<reference evidence="8" key="1">
    <citation type="submission" date="2012-02" db="EMBL/GenBank/DDBJ databases">
        <title>The complete genome of Solitalea canadensis DSM 3403.</title>
        <authorList>
            <consortium name="US DOE Joint Genome Institute (JGI-PGF)"/>
            <person name="Lucas S."/>
            <person name="Copeland A."/>
            <person name="Lapidus A."/>
            <person name="Glavina del Rio T."/>
            <person name="Dalin E."/>
            <person name="Tice H."/>
            <person name="Bruce D."/>
            <person name="Goodwin L."/>
            <person name="Pitluck S."/>
            <person name="Peters L."/>
            <person name="Ovchinnikova G."/>
            <person name="Lu M."/>
            <person name="Kyrpides N."/>
            <person name="Mavromatis K."/>
            <person name="Ivanova N."/>
            <person name="Brettin T."/>
            <person name="Detter J.C."/>
            <person name="Han C."/>
            <person name="Larimer F."/>
            <person name="Land M."/>
            <person name="Hauser L."/>
            <person name="Markowitz V."/>
            <person name="Cheng J.-F."/>
            <person name="Hugenholtz P."/>
            <person name="Woyke T."/>
            <person name="Wu D."/>
            <person name="Spring S."/>
            <person name="Schroeder M."/>
            <person name="Kopitz M."/>
            <person name="Brambilla E."/>
            <person name="Klenk H.-P."/>
            <person name="Eisen J.A."/>
        </authorList>
    </citation>
    <scope>NUCLEOTIDE SEQUENCE</scope>
    <source>
        <strain evidence="8">DSM 3403</strain>
    </source>
</reference>
<evidence type="ECO:0000259" key="7">
    <source>
        <dbReference type="Pfam" id="PF02826"/>
    </source>
</evidence>
<name>H8KQD7_SOLCM</name>
<evidence type="ECO:0000313" key="8">
    <source>
        <dbReference type="EMBL" id="AFD06553.1"/>
    </source>
</evidence>
<dbReference type="SUPFAM" id="SSF51735">
    <property type="entry name" value="NAD(P)-binding Rossmann-fold domains"/>
    <property type="match status" value="1"/>
</dbReference>
<dbReference type="RefSeq" id="WP_014679780.1">
    <property type="nucleotide sequence ID" value="NC_017770.1"/>
</dbReference>
<keyword evidence="3" id="KW-0520">NAD</keyword>
<dbReference type="PANTHER" id="PTHR43026">
    <property type="entry name" value="2-HYDROXYACID DEHYDROGENASE HOMOLOG 1-RELATED"/>
    <property type="match status" value="1"/>
</dbReference>
<dbReference type="PROSITE" id="PS00065">
    <property type="entry name" value="D_2_HYDROXYACID_DH_1"/>
    <property type="match status" value="1"/>
</dbReference>
<evidence type="ECO:0000256" key="5">
    <source>
        <dbReference type="SAM" id="MobiDB-lite"/>
    </source>
</evidence>
<protein>
    <submittedName>
        <fullName evidence="8">Lactate dehydrogenase-like oxidoreductase</fullName>
    </submittedName>
</protein>
<accession>H8KQD7</accession>
<gene>
    <name evidence="8" type="ordered locus">Solca_1474</name>
</gene>
<dbReference type="PANTHER" id="PTHR43026:SF1">
    <property type="entry name" value="2-HYDROXYACID DEHYDROGENASE HOMOLOG 1-RELATED"/>
    <property type="match status" value="1"/>
</dbReference>
<keyword evidence="9" id="KW-1185">Reference proteome</keyword>
<dbReference type="eggNOG" id="COG1052">
    <property type="taxonomic scope" value="Bacteria"/>
</dbReference>